<evidence type="ECO:0000256" key="3">
    <source>
        <dbReference type="ARBA" id="ARBA00022692"/>
    </source>
</evidence>
<keyword evidence="2" id="KW-1003">Cell membrane</keyword>
<evidence type="ECO:0000256" key="4">
    <source>
        <dbReference type="ARBA" id="ARBA00022989"/>
    </source>
</evidence>
<protein>
    <submittedName>
        <fullName evidence="8">Unannotated protein</fullName>
    </submittedName>
</protein>
<dbReference type="AlphaFoldDB" id="A0A6J6LSU3"/>
<proteinExistence type="predicted"/>
<evidence type="ECO:0000256" key="1">
    <source>
        <dbReference type="ARBA" id="ARBA00004651"/>
    </source>
</evidence>
<evidence type="ECO:0000313" key="8">
    <source>
        <dbReference type="EMBL" id="CAB4663553.1"/>
    </source>
</evidence>
<feature type="domain" description="Copper resistance protein D" evidence="7">
    <location>
        <begin position="157"/>
        <end position="256"/>
    </location>
</feature>
<name>A0A6J6LSU3_9ZZZZ</name>
<feature type="transmembrane region" description="Helical" evidence="6">
    <location>
        <begin position="161"/>
        <end position="182"/>
    </location>
</feature>
<dbReference type="GO" id="GO:0006825">
    <property type="term" value="P:copper ion transport"/>
    <property type="evidence" value="ECO:0007669"/>
    <property type="project" value="InterPro"/>
</dbReference>
<dbReference type="InterPro" id="IPR008457">
    <property type="entry name" value="Cu-R_CopD_dom"/>
</dbReference>
<dbReference type="EMBL" id="CAEZWY010000008">
    <property type="protein sequence ID" value="CAB4663553.1"/>
    <property type="molecule type" value="Genomic_DNA"/>
</dbReference>
<sequence>MSHFLPQGSKLISKRTYNWISFIGFAWAADVLFLSILKLADIFAGSIGMVLSEPIMLRSFLIQVRTGQVMLAQTFAGIIIAIWAQLIKSQVGARVLTFFAALSLLPPALSGHSGSNSQHLLAITSWGLHILSVSLWVAGVLGLVILVALQSSDLFPAVKVFSPIALICFICVVISGVVNASLRIDLFNDLLNSRYGLILLSKIMLLIALGGFGAFYRTRILNTLDSLSIKGVQLFTRLVGVELFLMALAIMLGVVLSQTKFPTPLIP</sequence>
<dbReference type="Pfam" id="PF05425">
    <property type="entry name" value="CopD"/>
    <property type="match status" value="1"/>
</dbReference>
<dbReference type="PANTHER" id="PTHR34820:SF4">
    <property type="entry name" value="INNER MEMBRANE PROTEIN YEBZ"/>
    <property type="match status" value="1"/>
</dbReference>
<accession>A0A6J6LSU3</accession>
<evidence type="ECO:0000256" key="6">
    <source>
        <dbReference type="SAM" id="Phobius"/>
    </source>
</evidence>
<keyword evidence="3 6" id="KW-0812">Transmembrane</keyword>
<dbReference type="GO" id="GO:0005886">
    <property type="term" value="C:plasma membrane"/>
    <property type="evidence" value="ECO:0007669"/>
    <property type="project" value="UniProtKB-SubCell"/>
</dbReference>
<dbReference type="InterPro" id="IPR032694">
    <property type="entry name" value="CopC/D"/>
</dbReference>
<feature type="transmembrane region" description="Helical" evidence="6">
    <location>
        <begin position="237"/>
        <end position="257"/>
    </location>
</feature>
<keyword evidence="4 6" id="KW-1133">Transmembrane helix</keyword>
<dbReference type="PANTHER" id="PTHR34820">
    <property type="entry name" value="INNER MEMBRANE PROTEIN YEBZ"/>
    <property type="match status" value="1"/>
</dbReference>
<feature type="transmembrane region" description="Helical" evidence="6">
    <location>
        <begin position="194"/>
        <end position="216"/>
    </location>
</feature>
<keyword evidence="5 6" id="KW-0472">Membrane</keyword>
<evidence type="ECO:0000256" key="2">
    <source>
        <dbReference type="ARBA" id="ARBA00022475"/>
    </source>
</evidence>
<evidence type="ECO:0000256" key="5">
    <source>
        <dbReference type="ARBA" id="ARBA00023136"/>
    </source>
</evidence>
<feature type="transmembrane region" description="Helical" evidence="6">
    <location>
        <begin position="60"/>
        <end position="84"/>
    </location>
</feature>
<evidence type="ECO:0000259" key="7">
    <source>
        <dbReference type="Pfam" id="PF05425"/>
    </source>
</evidence>
<comment type="subcellular location">
    <subcellularLocation>
        <location evidence="1">Cell membrane</location>
        <topology evidence="1">Multi-pass membrane protein</topology>
    </subcellularLocation>
</comment>
<reference evidence="8" key="1">
    <citation type="submission" date="2020-05" db="EMBL/GenBank/DDBJ databases">
        <authorList>
            <person name="Chiriac C."/>
            <person name="Salcher M."/>
            <person name="Ghai R."/>
            <person name="Kavagutti S V."/>
        </authorList>
    </citation>
    <scope>NUCLEOTIDE SEQUENCE</scope>
</reference>
<feature type="transmembrane region" description="Helical" evidence="6">
    <location>
        <begin position="129"/>
        <end position="149"/>
    </location>
</feature>
<gene>
    <name evidence="8" type="ORF">UFOPK2312_00161</name>
</gene>
<organism evidence="8">
    <name type="scientific">freshwater metagenome</name>
    <dbReference type="NCBI Taxonomy" id="449393"/>
    <lineage>
        <taxon>unclassified sequences</taxon>
        <taxon>metagenomes</taxon>
        <taxon>ecological metagenomes</taxon>
    </lineage>
</organism>
<feature type="transmembrane region" description="Helical" evidence="6">
    <location>
        <begin position="20"/>
        <end position="40"/>
    </location>
</feature>
<feature type="transmembrane region" description="Helical" evidence="6">
    <location>
        <begin position="91"/>
        <end position="109"/>
    </location>
</feature>